<keyword evidence="1" id="KW-0812">Transmembrane</keyword>
<proteinExistence type="predicted"/>
<evidence type="ECO:0000313" key="3">
    <source>
        <dbReference type="Proteomes" id="UP000218287"/>
    </source>
</evidence>
<organism evidence="2 3">
    <name type="scientific">Anabaenopsis circularis NIES-21</name>
    <dbReference type="NCBI Taxonomy" id="1085406"/>
    <lineage>
        <taxon>Bacteria</taxon>
        <taxon>Bacillati</taxon>
        <taxon>Cyanobacteriota</taxon>
        <taxon>Cyanophyceae</taxon>
        <taxon>Nostocales</taxon>
        <taxon>Nodulariaceae</taxon>
        <taxon>Anabaenopsis</taxon>
    </lineage>
</organism>
<dbReference type="Proteomes" id="UP000218287">
    <property type="component" value="Chromosome"/>
</dbReference>
<name>A0A1Z4GLB0_9CYAN</name>
<dbReference type="OrthoDB" id="9800141at2"/>
<gene>
    <name evidence="2" type="ORF">NIES21_39790</name>
</gene>
<dbReference type="AlphaFoldDB" id="A0A1Z4GLB0"/>
<accession>A0A1Z4GLB0</accession>
<evidence type="ECO:0000256" key="1">
    <source>
        <dbReference type="SAM" id="Phobius"/>
    </source>
</evidence>
<keyword evidence="1" id="KW-1133">Transmembrane helix</keyword>
<protein>
    <submittedName>
        <fullName evidence="2">Uncharacterized protein</fullName>
    </submittedName>
</protein>
<feature type="transmembrane region" description="Helical" evidence="1">
    <location>
        <begin position="64"/>
        <end position="83"/>
    </location>
</feature>
<sequence>MFHKAGFGLLLGVVLAIADVQVIARSPSIIKTAAIVQTSHAPPSSTTFHTNQFQRINQPLENKVAVTLGGLSLIGLQLWWFLLSKPKS</sequence>
<reference evidence="2 3" key="1">
    <citation type="submission" date="2017-06" db="EMBL/GenBank/DDBJ databases">
        <title>Genome sequencing of cyanobaciteial culture collection at National Institute for Environmental Studies (NIES).</title>
        <authorList>
            <person name="Hirose Y."/>
            <person name="Shimura Y."/>
            <person name="Fujisawa T."/>
            <person name="Nakamura Y."/>
            <person name="Kawachi M."/>
        </authorList>
    </citation>
    <scope>NUCLEOTIDE SEQUENCE [LARGE SCALE GENOMIC DNA]</scope>
    <source>
        <strain evidence="2 3">NIES-21</strain>
    </source>
</reference>
<evidence type="ECO:0000313" key="2">
    <source>
        <dbReference type="EMBL" id="BAY18136.1"/>
    </source>
</evidence>
<dbReference type="EMBL" id="AP018174">
    <property type="protein sequence ID" value="BAY18136.1"/>
    <property type="molecule type" value="Genomic_DNA"/>
</dbReference>
<keyword evidence="1" id="KW-0472">Membrane</keyword>
<keyword evidence="3" id="KW-1185">Reference proteome</keyword>